<dbReference type="Proteomes" id="UP000646946">
    <property type="component" value="Unassembled WGS sequence"/>
</dbReference>
<proteinExistence type="predicted"/>
<evidence type="ECO:0000313" key="1">
    <source>
        <dbReference type="EMBL" id="HIK00032.1"/>
    </source>
</evidence>
<organism evidence="1 2">
    <name type="scientific">Candidatus Naiadarchaeum limnaeum</name>
    <dbReference type="NCBI Taxonomy" id="2756139"/>
    <lineage>
        <taxon>Archaea</taxon>
        <taxon>Candidatus Undinarchaeota</taxon>
        <taxon>Candidatus Undinarchaeia</taxon>
        <taxon>Candidatus Naiadarchaeales</taxon>
        <taxon>Candidatus Naiadarchaeaceae</taxon>
        <taxon>Candidatus Naiadarchaeum</taxon>
    </lineage>
</organism>
<keyword evidence="2" id="KW-1185">Reference proteome</keyword>
<comment type="caution">
    <text evidence="1">The sequence shown here is derived from an EMBL/GenBank/DDBJ whole genome shotgun (WGS) entry which is preliminary data.</text>
</comment>
<name>A0A832UQW1_9ARCH</name>
<accession>A0A832UQW1</accession>
<evidence type="ECO:0000313" key="2">
    <source>
        <dbReference type="Proteomes" id="UP000646946"/>
    </source>
</evidence>
<sequence>MVAKKARTKKKAAANPFDEVNTALQKFREQVRDLVKREMLDSDQTEAILGKIKEQIGLLMDGKIETEKVTKILQFTEVLHKAGLDFGKFREKIANIQEKKYLEKDVMEKKDAILTAFSESYEIKKDIVEKLENIFILVDFWARVLPLKEEGEIKKVIEGTNLLDDVIKEIEIRKGRMPFKAAVIYVIRKWLGLAE</sequence>
<dbReference type="AlphaFoldDB" id="A0A832UQW1"/>
<gene>
    <name evidence="1" type="ORF">H1016_00650</name>
</gene>
<reference evidence="1 2" key="1">
    <citation type="journal article" name="Nat. Commun.">
        <title>Undinarchaeota illuminate DPANN phylogeny and the impact of gene transfer on archaeal evolution.</title>
        <authorList>
            <person name="Dombrowski N."/>
            <person name="Williams T.A."/>
            <person name="Sun J."/>
            <person name="Woodcroft B.J."/>
            <person name="Lee J.H."/>
            <person name="Minh B.Q."/>
            <person name="Rinke C."/>
            <person name="Spang A."/>
        </authorList>
    </citation>
    <scope>NUCLEOTIDE SEQUENCE [LARGE SCALE GENOMIC DNA]</scope>
    <source>
        <strain evidence="1">MAG_bin1129</strain>
    </source>
</reference>
<dbReference type="EMBL" id="DVAB01000007">
    <property type="protein sequence ID" value="HIK00032.1"/>
    <property type="molecule type" value="Genomic_DNA"/>
</dbReference>
<protein>
    <submittedName>
        <fullName evidence="1">Uncharacterized protein</fullName>
    </submittedName>
</protein>